<dbReference type="InterPro" id="IPR012338">
    <property type="entry name" value="Beta-lactam/transpept-like"/>
</dbReference>
<reference evidence="5" key="1">
    <citation type="journal article" date="2023" name="Mol. Phylogenet. Evol.">
        <title>Genome-scale phylogeny and comparative genomics of the fungal order Sordariales.</title>
        <authorList>
            <person name="Hensen N."/>
            <person name="Bonometti L."/>
            <person name="Westerberg I."/>
            <person name="Brannstrom I.O."/>
            <person name="Guillou S."/>
            <person name="Cros-Aarteil S."/>
            <person name="Calhoun S."/>
            <person name="Haridas S."/>
            <person name="Kuo A."/>
            <person name="Mondo S."/>
            <person name="Pangilinan J."/>
            <person name="Riley R."/>
            <person name="LaButti K."/>
            <person name="Andreopoulos B."/>
            <person name="Lipzen A."/>
            <person name="Chen C."/>
            <person name="Yan M."/>
            <person name="Daum C."/>
            <person name="Ng V."/>
            <person name="Clum A."/>
            <person name="Steindorff A."/>
            <person name="Ohm R.A."/>
            <person name="Martin F."/>
            <person name="Silar P."/>
            <person name="Natvig D.O."/>
            <person name="Lalanne C."/>
            <person name="Gautier V."/>
            <person name="Ament-Velasquez S.L."/>
            <person name="Kruys A."/>
            <person name="Hutchinson M.I."/>
            <person name="Powell A.J."/>
            <person name="Barry K."/>
            <person name="Miller A.N."/>
            <person name="Grigoriev I.V."/>
            <person name="Debuchy R."/>
            <person name="Gladieux P."/>
            <person name="Hiltunen Thoren M."/>
            <person name="Johannesson H."/>
        </authorList>
    </citation>
    <scope>NUCLEOTIDE SEQUENCE [LARGE SCALE GENOMIC DNA]</scope>
    <source>
        <strain evidence="5">CBS 340.73</strain>
    </source>
</reference>
<dbReference type="AlphaFoldDB" id="A0AAN6N175"/>
<dbReference type="EMBL" id="MU853858">
    <property type="protein sequence ID" value="KAK3937297.1"/>
    <property type="molecule type" value="Genomic_DNA"/>
</dbReference>
<comment type="similarity">
    <text evidence="1">Belongs to the peptidase S12 family.</text>
</comment>
<comment type="caution">
    <text evidence="4">The sequence shown here is derived from an EMBL/GenBank/DDBJ whole genome shotgun (WGS) entry which is preliminary data.</text>
</comment>
<feature type="domain" description="Beta-lactamase-related" evidence="3">
    <location>
        <begin position="35"/>
        <end position="365"/>
    </location>
</feature>
<dbReference type="InterPro" id="IPR050491">
    <property type="entry name" value="AmpC-like"/>
</dbReference>
<feature type="signal peptide" evidence="2">
    <location>
        <begin position="1"/>
        <end position="19"/>
    </location>
</feature>
<evidence type="ECO:0000259" key="3">
    <source>
        <dbReference type="Pfam" id="PF00144"/>
    </source>
</evidence>
<dbReference type="InterPro" id="IPR001466">
    <property type="entry name" value="Beta-lactam-related"/>
</dbReference>
<evidence type="ECO:0000256" key="1">
    <source>
        <dbReference type="ARBA" id="ARBA00038215"/>
    </source>
</evidence>
<dbReference type="Pfam" id="PF00144">
    <property type="entry name" value="Beta-lactamase"/>
    <property type="match status" value="1"/>
</dbReference>
<evidence type="ECO:0000256" key="2">
    <source>
        <dbReference type="SAM" id="SignalP"/>
    </source>
</evidence>
<dbReference type="Proteomes" id="UP001303473">
    <property type="component" value="Unassembled WGS sequence"/>
</dbReference>
<keyword evidence="2" id="KW-0732">Signal</keyword>
<protein>
    <submittedName>
        <fullName evidence="4">Protein flp</fullName>
    </submittedName>
</protein>
<dbReference type="SUPFAM" id="SSF56601">
    <property type="entry name" value="beta-lactamase/transpeptidase-like"/>
    <property type="match status" value="1"/>
</dbReference>
<proteinExistence type="inferred from homology"/>
<name>A0AAN6N175_9PEZI</name>
<accession>A0AAN6N175</accession>
<keyword evidence="5" id="KW-1185">Reference proteome</keyword>
<sequence length="481" mass="53467">MVLFPAALGFVLLATSIFAASRRSSTLNRLQQARASIGVIHHGEIIHIYNYGYSHSKTKSPTTSDTVYSIGSLTKSFITAAIAKLVDEGRLTWDTRVKDILPEFHQEDPTVYELTTMTDILSHRCGLAGLGAMNMAFQGDGDMLLPKDSLFKVFGRFPVLFPCRQSWSYFVWRYSLAGAIIETVTKKSVKEYLSETIFKPLGIDDTTFSPGSLELGKLAEPFAGLSDGIFEDTFFEASGGMYSSTNDMMAWASEMLRAINGTSKELVRSSWVVKDVPSILSDHAAIANPSISDLGWVRTQLPGVEIKDSPLLGSKDRSLLMIYHQGATVSYYSFIALFPETDSAVVVLTNAISLSDTADWIARALIQDLFNFTDSRDYAALTKEANKRALGEFEQLSAEINSLRAACLDSDLSPLTINSFTYELRYLCKSTFKWSLTHNELKKRGRYNAALTTFYLLEFEVHGDTSNPDLLKSVEVFKRDE</sequence>
<dbReference type="PANTHER" id="PTHR46825">
    <property type="entry name" value="D-ALANYL-D-ALANINE-CARBOXYPEPTIDASE/ENDOPEPTIDASE AMPH"/>
    <property type="match status" value="1"/>
</dbReference>
<organism evidence="4 5">
    <name type="scientific">Diplogelasinospora grovesii</name>
    <dbReference type="NCBI Taxonomy" id="303347"/>
    <lineage>
        <taxon>Eukaryota</taxon>
        <taxon>Fungi</taxon>
        <taxon>Dikarya</taxon>
        <taxon>Ascomycota</taxon>
        <taxon>Pezizomycotina</taxon>
        <taxon>Sordariomycetes</taxon>
        <taxon>Sordariomycetidae</taxon>
        <taxon>Sordariales</taxon>
        <taxon>Diplogelasinosporaceae</taxon>
        <taxon>Diplogelasinospora</taxon>
    </lineage>
</organism>
<dbReference type="PANTHER" id="PTHR46825:SF14">
    <property type="entry name" value="BETA-LACTAMASE-RELATED DOMAIN-CONTAINING PROTEIN"/>
    <property type="match status" value="1"/>
</dbReference>
<dbReference type="Gene3D" id="3.40.710.10">
    <property type="entry name" value="DD-peptidase/beta-lactamase superfamily"/>
    <property type="match status" value="1"/>
</dbReference>
<evidence type="ECO:0000313" key="4">
    <source>
        <dbReference type="EMBL" id="KAK3937297.1"/>
    </source>
</evidence>
<feature type="chain" id="PRO_5042972982" evidence="2">
    <location>
        <begin position="20"/>
        <end position="481"/>
    </location>
</feature>
<gene>
    <name evidence="4" type="ORF">QBC46DRAFT_366333</name>
</gene>
<evidence type="ECO:0000313" key="5">
    <source>
        <dbReference type="Proteomes" id="UP001303473"/>
    </source>
</evidence>